<feature type="signal peptide" evidence="2">
    <location>
        <begin position="1"/>
        <end position="23"/>
    </location>
</feature>
<organism evidence="3 4">
    <name type="scientific">Temnothorax curvispinosus</name>
    <dbReference type="NCBI Taxonomy" id="300111"/>
    <lineage>
        <taxon>Eukaryota</taxon>
        <taxon>Metazoa</taxon>
        <taxon>Ecdysozoa</taxon>
        <taxon>Arthropoda</taxon>
        <taxon>Hexapoda</taxon>
        <taxon>Insecta</taxon>
        <taxon>Pterygota</taxon>
        <taxon>Neoptera</taxon>
        <taxon>Endopterygota</taxon>
        <taxon>Hymenoptera</taxon>
        <taxon>Apocrita</taxon>
        <taxon>Aculeata</taxon>
        <taxon>Formicoidea</taxon>
        <taxon>Formicidae</taxon>
        <taxon>Myrmicinae</taxon>
        <taxon>Temnothorax</taxon>
    </lineage>
</organism>
<gene>
    <name evidence="4" type="primary">LOC112455093</name>
</gene>
<keyword evidence="3" id="KW-1185">Reference proteome</keyword>
<dbReference type="AlphaFoldDB" id="A0A6J1PS15"/>
<name>A0A6J1PS15_9HYME</name>
<proteinExistence type="predicted"/>
<protein>
    <submittedName>
        <fullName evidence="4">Uncharacterized protein LOC112455093 isoform X1</fullName>
    </submittedName>
</protein>
<feature type="region of interest" description="Disordered" evidence="1">
    <location>
        <begin position="239"/>
        <end position="278"/>
    </location>
</feature>
<keyword evidence="2" id="KW-0732">Signal</keyword>
<feature type="chain" id="PRO_5026710603" evidence="2">
    <location>
        <begin position="24"/>
        <end position="448"/>
    </location>
</feature>
<accession>A0A6J1PS15</accession>
<evidence type="ECO:0000313" key="3">
    <source>
        <dbReference type="Proteomes" id="UP000504618"/>
    </source>
</evidence>
<feature type="compositionally biased region" description="Basic and acidic residues" evidence="1">
    <location>
        <begin position="265"/>
        <end position="276"/>
    </location>
</feature>
<dbReference type="RefSeq" id="XP_024872564.1">
    <property type="nucleotide sequence ID" value="XM_025016796.1"/>
</dbReference>
<evidence type="ECO:0000256" key="1">
    <source>
        <dbReference type="SAM" id="MobiDB-lite"/>
    </source>
</evidence>
<sequence length="448" mass="51042">MLANLANTAVAVAVWLFSSLVCASEISLARTENVRLYCSTMSGKEKFSQMNVAESSRIYKLIEFISKDRCKGRSVDVVPCEWIVYDNEAGNLKTVFMPPPYTTETAELLHSLVKSRAEPPKSWPFYQINIVGDAKTYELALDKLKKLEEKKYVYSTESDHGESRALSDTKRYKLKAIKTNRDVEKKLLNVPPLYSDDDTCSLLSETSKESESISNNEENLYTKRQCQKTYSHNTIKNVISKDKEKQSGTKSNKHKFEKMGSVSHATKENKETEKTKKNSIALTSGQFQMSKAISKDMEKESRTLCKSNKQKLDKIEILSRAIKDNTETEKTEKNPIVLKSGQLQMSKGQYTDGNTTSNTKHCVEKSPSYLFDERKQYTTNDAVIEEYSTSNAHPPITDKMYYSTLGSILNNAKDWEGHRLMRQKKLNPTHTEEELEETMEGDDDAVYE</sequence>
<feature type="compositionally biased region" description="Acidic residues" evidence="1">
    <location>
        <begin position="433"/>
        <end position="448"/>
    </location>
</feature>
<dbReference type="GeneID" id="112455093"/>
<dbReference type="OrthoDB" id="7701369at2759"/>
<evidence type="ECO:0000313" key="4">
    <source>
        <dbReference type="RefSeq" id="XP_024872564.1"/>
    </source>
</evidence>
<feature type="region of interest" description="Disordered" evidence="1">
    <location>
        <begin position="424"/>
        <end position="448"/>
    </location>
</feature>
<evidence type="ECO:0000256" key="2">
    <source>
        <dbReference type="SAM" id="SignalP"/>
    </source>
</evidence>
<reference evidence="4" key="1">
    <citation type="submission" date="2025-08" db="UniProtKB">
        <authorList>
            <consortium name="RefSeq"/>
        </authorList>
    </citation>
    <scope>IDENTIFICATION</scope>
    <source>
        <tissue evidence="4">Whole body</tissue>
    </source>
</reference>
<dbReference type="Proteomes" id="UP000504618">
    <property type="component" value="Unplaced"/>
</dbReference>